<dbReference type="InterPro" id="IPR009072">
    <property type="entry name" value="Histone-fold"/>
</dbReference>
<dbReference type="EMBL" id="CM015731">
    <property type="protein sequence ID" value="KAF3704427.1"/>
    <property type="molecule type" value="Genomic_DNA"/>
</dbReference>
<dbReference type="PANTHER" id="PTHR46904">
    <property type="entry name" value="CENTROMERE PROTEIN T"/>
    <property type="match status" value="1"/>
</dbReference>
<evidence type="ECO:0000256" key="6">
    <source>
        <dbReference type="SAM" id="MobiDB-lite"/>
    </source>
</evidence>
<sequence length="830" mass="91785">MDTTEDLSARVLLRHILNTEPPRTPITRSVSKAQSARRSRRSNKDAGAPNPQEIVRLSMKQKMRESITRKSLPATARNMTNTAASLLFDEGDTPRHILRNILQTDPVKSPVIHEKDASVEPQLPSASSSFTQEHLRTELSGLDLPDLTIGNAASIAKGLKRKRPRQSLNVTAFERRLKDGYDVETENNKSSDNFSSLSLSSSTSLTLKTPFVDVQTEKRGLQRRISNRRKITEEEFGAAVNRRKMEGMSSIAPVQQGPGETADSEGFTLGLSKLSEPDITADIVNCNTALYAQSDAVASSFSIVSTQDKPTVLASQLQRQVEQEEKSKMQKEKSIYVFPTEEGFVAEPQTEECFYQLDESTYASQRDGVNSTAVGQPEETANRSKSEEGVAKSQTSTRHEPPESEEEKTRVEAQKEEEPLQTGLTMSQSEEKKDTEASSSKKENVVDSQTEQDDGVDSQPEDVSPMSQSDSEEGEIVQNFQTQGGDPVDFHEDIEASSQSEKDGNVESQTEDEQEEEDVHKGSGWLEHNLEHISQRAHHSEGGLIMPVTEAGGDHADSTEAGLCDGKSEAHSTIDQHSAPETRNCDGSQLHYGTPGIAEPSAEQQEDASYTAPTPDAERENSINPQDIMCSPHLSDSSPDEAPAQDAAEQNDVEEEEDEEESEEFPCKTPAFVREKINFLHTGPVVSSSVLKNIQASGTSEGSPVAKPKQVRQRKRGPAKNNPGLPKSYLMAVFKHFAKTKVSADVYPVLKEIMDKFFERLAEDLETYAHHAKRSTIEIEDTVLLLKRQGYVNDKVPVEVLIEKYLRMDQRKLLIPIATSGNVVIPKKRR</sequence>
<feature type="compositionally biased region" description="Polar residues" evidence="6">
    <location>
        <begin position="365"/>
        <end position="374"/>
    </location>
</feature>
<name>A0A6G1QPN2_CHAAH</name>
<dbReference type="AlphaFoldDB" id="A0A6G1QPN2"/>
<evidence type="ECO:0000256" key="3">
    <source>
        <dbReference type="ARBA" id="ARBA00010137"/>
    </source>
</evidence>
<dbReference type="GO" id="GO:0007059">
    <property type="term" value="P:chromosome segregation"/>
    <property type="evidence" value="ECO:0007669"/>
    <property type="project" value="TreeGrafter"/>
</dbReference>
<feature type="compositionally biased region" description="Acidic residues" evidence="6">
    <location>
        <begin position="450"/>
        <end position="460"/>
    </location>
</feature>
<feature type="compositionally biased region" description="Basic and acidic residues" evidence="6">
    <location>
        <begin position="528"/>
        <end position="541"/>
    </location>
</feature>
<dbReference type="GO" id="GO:0046982">
    <property type="term" value="F:protein heterodimerization activity"/>
    <property type="evidence" value="ECO:0007669"/>
    <property type="project" value="InterPro"/>
</dbReference>
<feature type="domain" description="CENP-T/Histone H4 histone fold" evidence="7">
    <location>
        <begin position="721"/>
        <end position="814"/>
    </location>
</feature>
<dbReference type="GO" id="GO:0000776">
    <property type="term" value="C:kinetochore"/>
    <property type="evidence" value="ECO:0007669"/>
    <property type="project" value="InterPro"/>
</dbReference>
<protein>
    <submittedName>
        <fullName evidence="8">Centromere protein T</fullName>
    </submittedName>
</protein>
<dbReference type="GO" id="GO:0000278">
    <property type="term" value="P:mitotic cell cycle"/>
    <property type="evidence" value="ECO:0007669"/>
    <property type="project" value="TreeGrafter"/>
</dbReference>
<feature type="compositionally biased region" description="Acidic residues" evidence="6">
    <location>
        <begin position="649"/>
        <end position="664"/>
    </location>
</feature>
<feature type="compositionally biased region" description="Basic and acidic residues" evidence="6">
    <location>
        <begin position="429"/>
        <end position="445"/>
    </location>
</feature>
<feature type="region of interest" description="Disordered" evidence="6">
    <location>
        <begin position="22"/>
        <end position="52"/>
    </location>
</feature>
<dbReference type="Pfam" id="PF15511">
    <property type="entry name" value="CENP-T_C"/>
    <property type="match status" value="1"/>
</dbReference>
<accession>A0A6G1QPN2</accession>
<feature type="region of interest" description="Disordered" evidence="6">
    <location>
        <begin position="696"/>
        <end position="724"/>
    </location>
</feature>
<feature type="compositionally biased region" description="Basic and acidic residues" evidence="6">
    <location>
        <begin position="380"/>
        <end position="390"/>
    </location>
</feature>
<keyword evidence="4" id="KW-0158">Chromosome</keyword>
<proteinExistence type="inferred from homology"/>
<keyword evidence="9" id="KW-1185">Reference proteome</keyword>
<dbReference type="GO" id="GO:0051382">
    <property type="term" value="P:kinetochore assembly"/>
    <property type="evidence" value="ECO:0007669"/>
    <property type="project" value="InterPro"/>
</dbReference>
<feature type="compositionally biased region" description="Basic and acidic residues" evidence="6">
    <location>
        <begin position="488"/>
        <end position="505"/>
    </location>
</feature>
<dbReference type="GO" id="GO:0003677">
    <property type="term" value="F:DNA binding"/>
    <property type="evidence" value="ECO:0007669"/>
    <property type="project" value="InterPro"/>
</dbReference>
<dbReference type="PANTHER" id="PTHR46904:SF1">
    <property type="entry name" value="CENTROMERE PROTEIN T"/>
    <property type="match status" value="1"/>
</dbReference>
<organism evidence="8 9">
    <name type="scientific">Channa argus</name>
    <name type="common">Northern snakehead</name>
    <name type="synonym">Ophicephalus argus</name>
    <dbReference type="NCBI Taxonomy" id="215402"/>
    <lineage>
        <taxon>Eukaryota</taxon>
        <taxon>Metazoa</taxon>
        <taxon>Chordata</taxon>
        <taxon>Craniata</taxon>
        <taxon>Vertebrata</taxon>
        <taxon>Euteleostomi</taxon>
        <taxon>Actinopterygii</taxon>
        <taxon>Neopterygii</taxon>
        <taxon>Teleostei</taxon>
        <taxon>Neoteleostei</taxon>
        <taxon>Acanthomorphata</taxon>
        <taxon>Anabantaria</taxon>
        <taxon>Anabantiformes</taxon>
        <taxon>Channoidei</taxon>
        <taxon>Channidae</taxon>
        <taxon>Channa</taxon>
    </lineage>
</organism>
<evidence type="ECO:0000256" key="5">
    <source>
        <dbReference type="ARBA" id="ARBA00023242"/>
    </source>
</evidence>
<evidence type="ECO:0000256" key="4">
    <source>
        <dbReference type="ARBA" id="ARBA00022454"/>
    </source>
</evidence>
<evidence type="ECO:0000259" key="7">
    <source>
        <dbReference type="Pfam" id="PF15511"/>
    </source>
</evidence>
<reference evidence="8 9" key="1">
    <citation type="submission" date="2019-02" db="EMBL/GenBank/DDBJ databases">
        <title>Opniocepnalus argus genome.</title>
        <authorList>
            <person name="Zhou C."/>
            <person name="Xiao S."/>
        </authorList>
    </citation>
    <scope>NUCLEOTIDE SEQUENCE [LARGE SCALE GENOMIC DNA]</scope>
    <source>
        <strain evidence="8">OARG1902GOOAL</strain>
        <tissue evidence="8">Muscle</tissue>
    </source>
</reference>
<reference evidence="9" key="2">
    <citation type="submission" date="2019-02" db="EMBL/GenBank/DDBJ databases">
        <title>Opniocepnalus argus Var Kimnra genome.</title>
        <authorList>
            <person name="Zhou C."/>
            <person name="Xiao S."/>
        </authorList>
    </citation>
    <scope>NUCLEOTIDE SEQUENCE [LARGE SCALE GENOMIC DNA]</scope>
</reference>
<comment type="subcellular location">
    <subcellularLocation>
        <location evidence="2">Chromosome</location>
    </subcellularLocation>
    <subcellularLocation>
        <location evidence="1">Nucleus</location>
    </subcellularLocation>
</comment>
<feature type="region of interest" description="Disordered" evidence="6">
    <location>
        <begin position="365"/>
        <end position="667"/>
    </location>
</feature>
<gene>
    <name evidence="8" type="ORF">EXN66_Car020116</name>
</gene>
<feature type="compositionally biased region" description="Basic residues" evidence="6">
    <location>
        <begin position="709"/>
        <end position="718"/>
    </location>
</feature>
<evidence type="ECO:0000256" key="1">
    <source>
        <dbReference type="ARBA" id="ARBA00004123"/>
    </source>
</evidence>
<evidence type="ECO:0000313" key="8">
    <source>
        <dbReference type="EMBL" id="KAF3704427.1"/>
    </source>
</evidence>
<comment type="similarity">
    <text evidence="3">Belongs to the CENP-T/CNN1 family.</text>
</comment>
<dbReference type="GO" id="GO:0005634">
    <property type="term" value="C:nucleus"/>
    <property type="evidence" value="ECO:0007669"/>
    <property type="project" value="UniProtKB-SubCell"/>
</dbReference>
<dbReference type="Proteomes" id="UP000503349">
    <property type="component" value="Chromosome 20"/>
</dbReference>
<dbReference type="InterPro" id="IPR028255">
    <property type="entry name" value="CENP-T"/>
</dbReference>
<dbReference type="Gene3D" id="1.10.20.10">
    <property type="entry name" value="Histone, subunit A"/>
    <property type="match status" value="1"/>
</dbReference>
<keyword evidence="5" id="KW-0539">Nucleus</keyword>
<evidence type="ECO:0000256" key="2">
    <source>
        <dbReference type="ARBA" id="ARBA00004286"/>
    </source>
</evidence>
<dbReference type="SUPFAM" id="SSF47113">
    <property type="entry name" value="Histone-fold"/>
    <property type="match status" value="1"/>
</dbReference>
<feature type="compositionally biased region" description="Basic and acidic residues" evidence="6">
    <location>
        <begin position="566"/>
        <end position="584"/>
    </location>
</feature>
<dbReference type="InterPro" id="IPR035425">
    <property type="entry name" value="CENP-T/H4_C"/>
</dbReference>
<dbReference type="CDD" id="cd22920">
    <property type="entry name" value="HFD_CENP-T"/>
    <property type="match status" value="1"/>
</dbReference>
<evidence type="ECO:0000313" key="9">
    <source>
        <dbReference type="Proteomes" id="UP000503349"/>
    </source>
</evidence>
<feature type="compositionally biased region" description="Basic and acidic residues" evidence="6">
    <location>
        <begin position="397"/>
        <end position="418"/>
    </location>
</feature>